<gene>
    <name evidence="3" type="ORF">CG50_11440</name>
</gene>
<comment type="caution">
    <text evidence="3">The sequence shown here is derived from an EMBL/GenBank/DDBJ whole genome shotgun (WGS) entry which is preliminary data.</text>
</comment>
<reference evidence="3 4" key="1">
    <citation type="submission" date="2014-03" db="EMBL/GenBank/DDBJ databases">
        <title>Genome of Paenirhodobacter enshiensis DW2-9.</title>
        <authorList>
            <person name="Wang D."/>
            <person name="Wang G."/>
        </authorList>
    </citation>
    <scope>NUCLEOTIDE SEQUENCE [LARGE SCALE GENOMIC DNA]</scope>
    <source>
        <strain evidence="3 4">DW2-9</strain>
    </source>
</reference>
<feature type="chain" id="PRO_5001817277" evidence="2">
    <location>
        <begin position="23"/>
        <end position="199"/>
    </location>
</feature>
<sequence>MNMLRFALAPVLALTLAVPAFADKIPLATLSAYLNGLTTAQAKFTQVNSDGSLSTGTIYIRRPGRVRFEYNTDKTLVLASGGTVAVFDPKSNQPPQQYPLSRTPLNLILAANVDLGRSNMVVGHTSDDKTTTVVAQDPDHPDYGSISLVFTANPTELRQWTVTDDSGSKTVVILQNLQTGVDLPASLFSIDTETQKRRQ</sequence>
<proteinExistence type="predicted"/>
<dbReference type="AlphaFoldDB" id="A0A086Y3H5"/>
<dbReference type="PANTHER" id="PTHR35869:SF1">
    <property type="entry name" value="OUTER-MEMBRANE LIPOPROTEIN CARRIER PROTEIN"/>
    <property type="match status" value="1"/>
</dbReference>
<feature type="signal peptide" evidence="2">
    <location>
        <begin position="1"/>
        <end position="22"/>
    </location>
</feature>
<organism evidence="3 4">
    <name type="scientific">Paenirhodobacter enshiensis</name>
    <dbReference type="NCBI Taxonomy" id="1105367"/>
    <lineage>
        <taxon>Bacteria</taxon>
        <taxon>Pseudomonadati</taxon>
        <taxon>Pseudomonadota</taxon>
        <taxon>Alphaproteobacteria</taxon>
        <taxon>Rhodobacterales</taxon>
        <taxon>Rhodobacter group</taxon>
        <taxon>Paenirhodobacter</taxon>
    </lineage>
</organism>
<evidence type="ECO:0000313" key="4">
    <source>
        <dbReference type="Proteomes" id="UP000028824"/>
    </source>
</evidence>
<evidence type="ECO:0000256" key="2">
    <source>
        <dbReference type="SAM" id="SignalP"/>
    </source>
</evidence>
<dbReference type="eggNOG" id="COG2834">
    <property type="taxonomic scope" value="Bacteria"/>
</dbReference>
<dbReference type="Gene3D" id="2.50.20.10">
    <property type="entry name" value="Lipoprotein localisation LolA/LolB/LppX"/>
    <property type="match status" value="1"/>
</dbReference>
<dbReference type="STRING" id="1105367.CG50_11440"/>
<dbReference type="Proteomes" id="UP000028824">
    <property type="component" value="Unassembled WGS sequence"/>
</dbReference>
<protein>
    <submittedName>
        <fullName evidence="3">Cell envelope biogenesis protein LolA</fullName>
    </submittedName>
</protein>
<name>A0A086Y3H5_9RHOB</name>
<keyword evidence="4" id="KW-1185">Reference proteome</keyword>
<dbReference type="InterPro" id="IPR004564">
    <property type="entry name" value="OM_lipoprot_carrier_LolA-like"/>
</dbReference>
<dbReference type="OrthoDB" id="9800501at2"/>
<dbReference type="EMBL" id="JFZB01000005">
    <property type="protein sequence ID" value="KFI28825.1"/>
    <property type="molecule type" value="Genomic_DNA"/>
</dbReference>
<dbReference type="RefSeq" id="WP_036635243.1">
    <property type="nucleotide sequence ID" value="NZ_CAXYYU010000018.1"/>
</dbReference>
<dbReference type="CDD" id="cd16325">
    <property type="entry name" value="LolA"/>
    <property type="match status" value="1"/>
</dbReference>
<dbReference type="PANTHER" id="PTHR35869">
    <property type="entry name" value="OUTER-MEMBRANE LIPOPROTEIN CARRIER PROTEIN"/>
    <property type="match status" value="1"/>
</dbReference>
<dbReference type="Pfam" id="PF03548">
    <property type="entry name" value="LolA"/>
    <property type="match status" value="1"/>
</dbReference>
<dbReference type="InterPro" id="IPR029046">
    <property type="entry name" value="LolA/LolB/LppX"/>
</dbReference>
<evidence type="ECO:0000256" key="1">
    <source>
        <dbReference type="ARBA" id="ARBA00022729"/>
    </source>
</evidence>
<keyword evidence="1 2" id="KW-0732">Signal</keyword>
<evidence type="ECO:0000313" key="3">
    <source>
        <dbReference type="EMBL" id="KFI28825.1"/>
    </source>
</evidence>
<accession>A0A086Y3H5</accession>
<dbReference type="SUPFAM" id="SSF89392">
    <property type="entry name" value="Prokaryotic lipoproteins and lipoprotein localization factors"/>
    <property type="match status" value="1"/>
</dbReference>